<keyword evidence="3" id="KW-1185">Reference proteome</keyword>
<dbReference type="InterPro" id="IPR025558">
    <property type="entry name" value="DUF4283"/>
</dbReference>
<accession>A0A9P0YM06</accession>
<sequence>MVKFPVFRDLMASLWHHGKGISIKEIGEKRYMFTFYHVIDMERVLGSGPWLFEQNLLVLKELKPGDIPLRVPLNEAEFWVKVHNVPYDFMNLGVARRVGNFVGKFISFDESQFEERWNSYMRIRVCMDIWKALKRGMISTSC</sequence>
<name>A0A9P0YM06_CUSEU</name>
<dbReference type="PANTHER" id="PTHR31286">
    <property type="entry name" value="GLYCINE-RICH CELL WALL STRUCTURAL PROTEIN 1.8-LIKE"/>
    <property type="match status" value="1"/>
</dbReference>
<dbReference type="AlphaFoldDB" id="A0A9P0YM06"/>
<evidence type="ECO:0000313" key="3">
    <source>
        <dbReference type="Proteomes" id="UP001152484"/>
    </source>
</evidence>
<dbReference type="EMBL" id="CAMAPE010000005">
    <property type="protein sequence ID" value="CAH9067841.1"/>
    <property type="molecule type" value="Genomic_DNA"/>
</dbReference>
<reference evidence="2" key="1">
    <citation type="submission" date="2022-07" db="EMBL/GenBank/DDBJ databases">
        <authorList>
            <person name="Macas J."/>
            <person name="Novak P."/>
            <person name="Neumann P."/>
        </authorList>
    </citation>
    <scope>NUCLEOTIDE SEQUENCE</scope>
</reference>
<feature type="domain" description="DUF4283" evidence="1">
    <location>
        <begin position="7"/>
        <end position="65"/>
    </location>
</feature>
<dbReference type="Pfam" id="PF14111">
    <property type="entry name" value="DUF4283"/>
    <property type="match status" value="1"/>
</dbReference>
<organism evidence="2 3">
    <name type="scientific">Cuscuta europaea</name>
    <name type="common">European dodder</name>
    <dbReference type="NCBI Taxonomy" id="41803"/>
    <lineage>
        <taxon>Eukaryota</taxon>
        <taxon>Viridiplantae</taxon>
        <taxon>Streptophyta</taxon>
        <taxon>Embryophyta</taxon>
        <taxon>Tracheophyta</taxon>
        <taxon>Spermatophyta</taxon>
        <taxon>Magnoliopsida</taxon>
        <taxon>eudicotyledons</taxon>
        <taxon>Gunneridae</taxon>
        <taxon>Pentapetalae</taxon>
        <taxon>asterids</taxon>
        <taxon>lamiids</taxon>
        <taxon>Solanales</taxon>
        <taxon>Convolvulaceae</taxon>
        <taxon>Cuscuteae</taxon>
        <taxon>Cuscuta</taxon>
        <taxon>Cuscuta subgen. Cuscuta</taxon>
    </lineage>
</organism>
<proteinExistence type="predicted"/>
<dbReference type="PANTHER" id="PTHR31286:SF153">
    <property type="entry name" value="DUF4283 DOMAIN PROTEIN"/>
    <property type="match status" value="1"/>
</dbReference>
<dbReference type="Proteomes" id="UP001152484">
    <property type="component" value="Unassembled WGS sequence"/>
</dbReference>
<gene>
    <name evidence="2" type="ORF">CEURO_LOCUS2635</name>
</gene>
<protein>
    <recommendedName>
        <fullName evidence="1">DUF4283 domain-containing protein</fullName>
    </recommendedName>
</protein>
<dbReference type="OrthoDB" id="991972at2759"/>
<comment type="caution">
    <text evidence="2">The sequence shown here is derived from an EMBL/GenBank/DDBJ whole genome shotgun (WGS) entry which is preliminary data.</text>
</comment>
<dbReference type="InterPro" id="IPR040256">
    <property type="entry name" value="At4g02000-like"/>
</dbReference>
<evidence type="ECO:0000313" key="2">
    <source>
        <dbReference type="EMBL" id="CAH9067841.1"/>
    </source>
</evidence>
<evidence type="ECO:0000259" key="1">
    <source>
        <dbReference type="Pfam" id="PF14111"/>
    </source>
</evidence>